<evidence type="ECO:0000313" key="2">
    <source>
        <dbReference type="Proteomes" id="UP000245080"/>
    </source>
</evidence>
<organism evidence="1 2">
    <name type="scientific">Levilactobacillus bambusae</name>
    <dbReference type="NCBI Taxonomy" id="2024736"/>
    <lineage>
        <taxon>Bacteria</taxon>
        <taxon>Bacillati</taxon>
        <taxon>Bacillota</taxon>
        <taxon>Bacilli</taxon>
        <taxon>Lactobacillales</taxon>
        <taxon>Lactobacillaceae</taxon>
        <taxon>Levilactobacillus</taxon>
    </lineage>
</organism>
<name>A0A2V1MZZ6_9LACO</name>
<gene>
    <name evidence="1" type="ORF">DCM90_03780</name>
</gene>
<dbReference type="Proteomes" id="UP000245080">
    <property type="component" value="Unassembled WGS sequence"/>
</dbReference>
<accession>A0A2V1MZZ6</accession>
<dbReference type="EMBL" id="QCXQ01000002">
    <property type="protein sequence ID" value="PWG00068.1"/>
    <property type="molecule type" value="Genomic_DNA"/>
</dbReference>
<reference evidence="1 2" key="1">
    <citation type="journal article" date="2018" name="Int. J. Syst. Evol. Microbiol.">
        <title>Lactobacillus bambusae sp. nov., isolated from a traditional fermented Ma-bamboo shoots of Taiwan.</title>
        <authorList>
            <person name="Wang L.-T."/>
        </authorList>
    </citation>
    <scope>NUCLEOTIDE SEQUENCE [LARGE SCALE GENOMIC DNA]</scope>
    <source>
        <strain evidence="1 2">BS-W1</strain>
    </source>
</reference>
<dbReference type="AlphaFoldDB" id="A0A2V1MZZ6"/>
<dbReference type="RefSeq" id="WP_109250015.1">
    <property type="nucleotide sequence ID" value="NZ_QCXQ01000002.1"/>
</dbReference>
<keyword evidence="2" id="KW-1185">Reference proteome</keyword>
<sequence length="79" mass="9240">MAKHKRRYQSPYAPLMTDQRFEFASQLAKQYRMDVSEVLMAYMQITASVAKAVSGTQKRQQEIDQRFTAFLTDAQKLPY</sequence>
<comment type="caution">
    <text evidence="1">The sequence shown here is derived from an EMBL/GenBank/DDBJ whole genome shotgun (WGS) entry which is preliminary data.</text>
</comment>
<protein>
    <submittedName>
        <fullName evidence="1">Uncharacterized protein</fullName>
    </submittedName>
</protein>
<proteinExistence type="predicted"/>
<evidence type="ECO:0000313" key="1">
    <source>
        <dbReference type="EMBL" id="PWG00068.1"/>
    </source>
</evidence>
<dbReference type="OrthoDB" id="2299624at2"/>